<accession>A0A9N9DCT4</accession>
<evidence type="ECO:0000313" key="1">
    <source>
        <dbReference type="EMBL" id="CAG8635249.1"/>
    </source>
</evidence>
<dbReference type="EMBL" id="CAJVPI010002083">
    <property type="protein sequence ID" value="CAG8635249.1"/>
    <property type="molecule type" value="Genomic_DNA"/>
</dbReference>
<protein>
    <submittedName>
        <fullName evidence="1">11145_t:CDS:1</fullName>
    </submittedName>
</protein>
<name>A0A9N9DCT4_9GLOM</name>
<proteinExistence type="predicted"/>
<dbReference type="AlphaFoldDB" id="A0A9N9DCT4"/>
<reference evidence="1" key="1">
    <citation type="submission" date="2021-06" db="EMBL/GenBank/DDBJ databases">
        <authorList>
            <person name="Kallberg Y."/>
            <person name="Tangrot J."/>
            <person name="Rosling A."/>
        </authorList>
    </citation>
    <scope>NUCLEOTIDE SEQUENCE</scope>
    <source>
        <strain evidence="1">BR232B</strain>
    </source>
</reference>
<sequence length="69" mass="7440">MSLVITSSIYLVETAASLEIVNLSMPTSTDPGPEIQLEILTDIDANIVLLATVVHANDALLLQFADEER</sequence>
<gene>
    <name evidence="1" type="ORF">PBRASI_LOCUS9471</name>
</gene>
<keyword evidence="2" id="KW-1185">Reference proteome</keyword>
<comment type="caution">
    <text evidence="1">The sequence shown here is derived from an EMBL/GenBank/DDBJ whole genome shotgun (WGS) entry which is preliminary data.</text>
</comment>
<evidence type="ECO:0000313" key="2">
    <source>
        <dbReference type="Proteomes" id="UP000789739"/>
    </source>
</evidence>
<organism evidence="1 2">
    <name type="scientific">Paraglomus brasilianum</name>
    <dbReference type="NCBI Taxonomy" id="144538"/>
    <lineage>
        <taxon>Eukaryota</taxon>
        <taxon>Fungi</taxon>
        <taxon>Fungi incertae sedis</taxon>
        <taxon>Mucoromycota</taxon>
        <taxon>Glomeromycotina</taxon>
        <taxon>Glomeromycetes</taxon>
        <taxon>Paraglomerales</taxon>
        <taxon>Paraglomeraceae</taxon>
        <taxon>Paraglomus</taxon>
    </lineage>
</organism>
<dbReference type="Proteomes" id="UP000789739">
    <property type="component" value="Unassembled WGS sequence"/>
</dbReference>